<dbReference type="InterPro" id="IPR013525">
    <property type="entry name" value="ABC2_TM"/>
</dbReference>
<dbReference type="RefSeq" id="WP_184367626.1">
    <property type="nucleotide sequence ID" value="NZ_BAAAKM010000059.1"/>
</dbReference>
<evidence type="ECO:0000256" key="3">
    <source>
        <dbReference type="ARBA" id="ARBA00022989"/>
    </source>
</evidence>
<protein>
    <submittedName>
        <fullName evidence="9">ABC-2 type transport system permease protein</fullName>
    </submittedName>
</protein>
<dbReference type="InterPro" id="IPR051784">
    <property type="entry name" value="Nod_factor_ABC_transporter"/>
</dbReference>
<dbReference type="EMBL" id="JACHDO010000001">
    <property type="protein sequence ID" value="MBB5494319.1"/>
    <property type="molecule type" value="Genomic_DNA"/>
</dbReference>
<dbReference type="PROSITE" id="PS51012">
    <property type="entry name" value="ABC_TM2"/>
    <property type="match status" value="1"/>
</dbReference>
<proteinExistence type="predicted"/>
<feature type="transmembrane region" description="Helical" evidence="7">
    <location>
        <begin position="82"/>
        <end position="104"/>
    </location>
</feature>
<sequence length="276" mass="28987">MNTRSTPAGPNSTTTGPVTAAAPPLSATRELLGLHTREFLRDRRNFLPALILPLALGALFLAIAHTIPEAETGAGLTFGQMIVPMLLLLTMTSAPLTATASPLATLRAQGSLRLLGTTPVGRTRFLLTHMPVRLGLVAVQLVVLVTAGTTLGHIAPADIPALFGVSVLGLLMFGAAGYLIGGVAGGTDSAQNTSLFVQMVSIMLSFMFLPMGMLPDSLAKAVSYLPPSFLADLFLSLTPGWEQLHPTWLSVLVVLGTAAVLTALAVRLFRWDQGER</sequence>
<dbReference type="PANTHER" id="PTHR43229">
    <property type="entry name" value="NODULATION PROTEIN J"/>
    <property type="match status" value="1"/>
</dbReference>
<feature type="compositionally biased region" description="Low complexity" evidence="6">
    <location>
        <begin position="13"/>
        <end position="22"/>
    </location>
</feature>
<feature type="transmembrane region" description="Helical" evidence="7">
    <location>
        <begin position="46"/>
        <end position="67"/>
    </location>
</feature>
<feature type="region of interest" description="Disordered" evidence="6">
    <location>
        <begin position="1"/>
        <end position="22"/>
    </location>
</feature>
<feature type="transmembrane region" description="Helical" evidence="7">
    <location>
        <begin position="248"/>
        <end position="269"/>
    </location>
</feature>
<comment type="subcellular location">
    <subcellularLocation>
        <location evidence="1">Membrane</location>
        <topology evidence="1">Multi-pass membrane protein</topology>
    </subcellularLocation>
</comment>
<evidence type="ECO:0000259" key="8">
    <source>
        <dbReference type="PROSITE" id="PS51012"/>
    </source>
</evidence>
<name>A0A840WBF0_9ACTN</name>
<dbReference type="AlphaFoldDB" id="A0A840WBF0"/>
<accession>A0A840WBF0</accession>
<keyword evidence="3 7" id="KW-1133">Transmembrane helix</keyword>
<evidence type="ECO:0000256" key="5">
    <source>
        <dbReference type="ARBA" id="ARBA00023251"/>
    </source>
</evidence>
<keyword evidence="10" id="KW-1185">Reference proteome</keyword>
<dbReference type="Proteomes" id="UP000579647">
    <property type="component" value="Unassembled WGS sequence"/>
</dbReference>
<keyword evidence="4 7" id="KW-0472">Membrane</keyword>
<feature type="transmembrane region" description="Helical" evidence="7">
    <location>
        <begin position="195"/>
        <end position="214"/>
    </location>
</feature>
<feature type="compositionally biased region" description="Polar residues" evidence="6">
    <location>
        <begin position="1"/>
        <end position="12"/>
    </location>
</feature>
<dbReference type="InterPro" id="IPR000412">
    <property type="entry name" value="ABC_2_transport"/>
</dbReference>
<dbReference type="GO" id="GO:0046677">
    <property type="term" value="P:response to antibiotic"/>
    <property type="evidence" value="ECO:0007669"/>
    <property type="project" value="UniProtKB-KW"/>
</dbReference>
<evidence type="ECO:0000256" key="7">
    <source>
        <dbReference type="SAM" id="Phobius"/>
    </source>
</evidence>
<dbReference type="GO" id="GO:0140359">
    <property type="term" value="F:ABC-type transporter activity"/>
    <property type="evidence" value="ECO:0007669"/>
    <property type="project" value="InterPro"/>
</dbReference>
<dbReference type="GO" id="GO:0043190">
    <property type="term" value="C:ATP-binding cassette (ABC) transporter complex"/>
    <property type="evidence" value="ECO:0007669"/>
    <property type="project" value="InterPro"/>
</dbReference>
<reference evidence="9 10" key="1">
    <citation type="submission" date="2020-08" db="EMBL/GenBank/DDBJ databases">
        <title>Sequencing the genomes of 1000 actinobacteria strains.</title>
        <authorList>
            <person name="Klenk H.-P."/>
        </authorList>
    </citation>
    <scope>NUCLEOTIDE SEQUENCE [LARGE SCALE GENOMIC DNA]</scope>
    <source>
        <strain evidence="9 10">DSM 44598</strain>
    </source>
</reference>
<gene>
    <name evidence="9" type="ORF">HNR07_005456</name>
</gene>
<dbReference type="PIRSF" id="PIRSF006648">
    <property type="entry name" value="DrrB"/>
    <property type="match status" value="1"/>
</dbReference>
<keyword evidence="5" id="KW-0046">Antibiotic resistance</keyword>
<evidence type="ECO:0000256" key="2">
    <source>
        <dbReference type="ARBA" id="ARBA00022692"/>
    </source>
</evidence>
<evidence type="ECO:0000313" key="10">
    <source>
        <dbReference type="Proteomes" id="UP000579647"/>
    </source>
</evidence>
<evidence type="ECO:0000313" key="9">
    <source>
        <dbReference type="EMBL" id="MBB5494319.1"/>
    </source>
</evidence>
<dbReference type="InterPro" id="IPR047817">
    <property type="entry name" value="ABC2_TM_bact-type"/>
</dbReference>
<keyword evidence="2 7" id="KW-0812">Transmembrane</keyword>
<organism evidence="9 10">
    <name type="scientific">Nocardiopsis metallicus</name>
    <dbReference type="NCBI Taxonomy" id="179819"/>
    <lineage>
        <taxon>Bacteria</taxon>
        <taxon>Bacillati</taxon>
        <taxon>Actinomycetota</taxon>
        <taxon>Actinomycetes</taxon>
        <taxon>Streptosporangiales</taxon>
        <taxon>Nocardiopsidaceae</taxon>
        <taxon>Nocardiopsis</taxon>
    </lineage>
</organism>
<evidence type="ECO:0000256" key="4">
    <source>
        <dbReference type="ARBA" id="ARBA00023136"/>
    </source>
</evidence>
<feature type="transmembrane region" description="Helical" evidence="7">
    <location>
        <begin position="134"/>
        <end position="155"/>
    </location>
</feature>
<dbReference type="PANTHER" id="PTHR43229:SF2">
    <property type="entry name" value="NODULATION PROTEIN J"/>
    <property type="match status" value="1"/>
</dbReference>
<feature type="domain" description="ABC transmembrane type-2" evidence="8">
    <location>
        <begin position="44"/>
        <end position="272"/>
    </location>
</feature>
<evidence type="ECO:0000256" key="6">
    <source>
        <dbReference type="SAM" id="MobiDB-lite"/>
    </source>
</evidence>
<comment type="caution">
    <text evidence="9">The sequence shown here is derived from an EMBL/GenBank/DDBJ whole genome shotgun (WGS) entry which is preliminary data.</text>
</comment>
<feature type="transmembrane region" description="Helical" evidence="7">
    <location>
        <begin position="161"/>
        <end position="183"/>
    </location>
</feature>
<dbReference type="Pfam" id="PF12698">
    <property type="entry name" value="ABC2_membrane_3"/>
    <property type="match status" value="1"/>
</dbReference>
<evidence type="ECO:0000256" key="1">
    <source>
        <dbReference type="ARBA" id="ARBA00004141"/>
    </source>
</evidence>